<dbReference type="STRING" id="284581.AMD01_09485"/>
<dbReference type="EMBL" id="LILC01000013">
    <property type="protein sequence ID" value="KOO46097.1"/>
    <property type="molecule type" value="Genomic_DNA"/>
</dbReference>
<sequence length="209" mass="24548">MNWFLDNAREANKKAPYTFYIPSEEVIRQLSVGDLVKLIFVAKEPSEDGMRAERMWVEITSIEGTHFIGRLDNEPYHVDIAPNTVITFNREHICSTEHDDPANEKWDFYFDTLVTVSNDVLDRREVNFMLRDEPHEEGDSGWSLLSGYEEDDYLADHTNFQIVSLGVVLNMDDTILDFFHDPPLCAYERDEQGNFYKIKDYDWDQYLNN</sequence>
<dbReference type="PATRIC" id="fig|284581.3.peg.1966"/>
<accession>A0A0M0L5G0</accession>
<protein>
    <recommendedName>
        <fullName evidence="1">Immunity protein Imm33 domain-containing protein</fullName>
    </recommendedName>
</protein>
<dbReference type="PANTHER" id="PTHR38743:SF2">
    <property type="entry name" value="DUF2185 DOMAIN-CONTAINING PROTEIN"/>
    <property type="match status" value="1"/>
</dbReference>
<gene>
    <name evidence="2" type="ORF">AMD01_09485</name>
</gene>
<evidence type="ECO:0000313" key="2">
    <source>
        <dbReference type="EMBL" id="KOO46097.1"/>
    </source>
</evidence>
<dbReference type="PANTHER" id="PTHR38743">
    <property type="entry name" value="SIMILAR TO GLYOXYLASE I FAMILY PROTEIN"/>
    <property type="match status" value="1"/>
</dbReference>
<evidence type="ECO:0000313" key="3">
    <source>
        <dbReference type="Proteomes" id="UP000037558"/>
    </source>
</evidence>
<name>A0A0M0L5G0_9BACI</name>
<evidence type="ECO:0000259" key="1">
    <source>
        <dbReference type="Pfam" id="PF09951"/>
    </source>
</evidence>
<dbReference type="Proteomes" id="UP000037558">
    <property type="component" value="Unassembled WGS sequence"/>
</dbReference>
<comment type="caution">
    <text evidence="2">The sequence shown here is derived from an EMBL/GenBank/DDBJ whole genome shotgun (WGS) entry which is preliminary data.</text>
</comment>
<dbReference type="AlphaFoldDB" id="A0A0M0L5G0"/>
<dbReference type="Pfam" id="PF09951">
    <property type="entry name" value="Imm33"/>
    <property type="match status" value="1"/>
</dbReference>
<feature type="domain" description="Immunity protein Imm33" evidence="1">
    <location>
        <begin position="114"/>
        <end position="199"/>
    </location>
</feature>
<keyword evidence="3" id="KW-1185">Reference proteome</keyword>
<reference evidence="3" key="1">
    <citation type="submission" date="2015-08" db="EMBL/GenBank/DDBJ databases">
        <title>Fjat-14210 dsm16467.</title>
        <authorList>
            <person name="Liu B."/>
            <person name="Wang J."/>
            <person name="Zhu Y."/>
            <person name="Liu G."/>
            <person name="Chen Q."/>
            <person name="Chen Z."/>
            <person name="Lan J."/>
            <person name="Che J."/>
            <person name="Ge C."/>
            <person name="Shi H."/>
            <person name="Pan Z."/>
            <person name="Liu X."/>
        </authorList>
    </citation>
    <scope>NUCLEOTIDE SEQUENCE [LARGE SCALE GENOMIC DNA]</scope>
    <source>
        <strain evidence="3">DSM 16467</strain>
    </source>
</reference>
<dbReference type="OrthoDB" id="4827574at2"/>
<dbReference type="RefSeq" id="WP_053401162.1">
    <property type="nucleotide sequence ID" value="NZ_LILC01000013.1"/>
</dbReference>
<dbReference type="InterPro" id="IPR018689">
    <property type="entry name" value="Imm33_dom"/>
</dbReference>
<organism evidence="2 3">
    <name type="scientific">Priestia koreensis</name>
    <dbReference type="NCBI Taxonomy" id="284581"/>
    <lineage>
        <taxon>Bacteria</taxon>
        <taxon>Bacillati</taxon>
        <taxon>Bacillota</taxon>
        <taxon>Bacilli</taxon>
        <taxon>Bacillales</taxon>
        <taxon>Bacillaceae</taxon>
        <taxon>Priestia</taxon>
    </lineage>
</organism>
<proteinExistence type="predicted"/>